<proteinExistence type="predicted"/>
<name>A0A9N7YH28_PLEPL</name>
<keyword evidence="3" id="KW-1185">Reference proteome</keyword>
<feature type="compositionally biased region" description="Polar residues" evidence="1">
    <location>
        <begin position="13"/>
        <end position="22"/>
    </location>
</feature>
<evidence type="ECO:0000313" key="3">
    <source>
        <dbReference type="Proteomes" id="UP001153269"/>
    </source>
</evidence>
<gene>
    <name evidence="2" type="ORF">PLEPLA_LOCUS11870</name>
</gene>
<protein>
    <submittedName>
        <fullName evidence="2">Uncharacterized protein</fullName>
    </submittedName>
</protein>
<feature type="compositionally biased region" description="Basic and acidic residues" evidence="1">
    <location>
        <begin position="119"/>
        <end position="130"/>
    </location>
</feature>
<dbReference type="Proteomes" id="UP001153269">
    <property type="component" value="Unassembled WGS sequence"/>
</dbReference>
<evidence type="ECO:0000256" key="1">
    <source>
        <dbReference type="SAM" id="MobiDB-lite"/>
    </source>
</evidence>
<accession>A0A9N7YH28</accession>
<feature type="compositionally biased region" description="Polar residues" evidence="1">
    <location>
        <begin position="39"/>
        <end position="49"/>
    </location>
</feature>
<evidence type="ECO:0000313" key="2">
    <source>
        <dbReference type="EMBL" id="CAB1423949.1"/>
    </source>
</evidence>
<organism evidence="2 3">
    <name type="scientific">Pleuronectes platessa</name>
    <name type="common">European plaice</name>
    <dbReference type="NCBI Taxonomy" id="8262"/>
    <lineage>
        <taxon>Eukaryota</taxon>
        <taxon>Metazoa</taxon>
        <taxon>Chordata</taxon>
        <taxon>Craniata</taxon>
        <taxon>Vertebrata</taxon>
        <taxon>Euteleostomi</taxon>
        <taxon>Actinopterygii</taxon>
        <taxon>Neopterygii</taxon>
        <taxon>Teleostei</taxon>
        <taxon>Neoteleostei</taxon>
        <taxon>Acanthomorphata</taxon>
        <taxon>Carangaria</taxon>
        <taxon>Pleuronectiformes</taxon>
        <taxon>Pleuronectoidei</taxon>
        <taxon>Pleuronectidae</taxon>
        <taxon>Pleuronectes</taxon>
    </lineage>
</organism>
<dbReference type="EMBL" id="CADEAL010000694">
    <property type="protein sequence ID" value="CAB1423949.1"/>
    <property type="molecule type" value="Genomic_DNA"/>
</dbReference>
<feature type="region of interest" description="Disordered" evidence="1">
    <location>
        <begin position="1"/>
        <end position="130"/>
    </location>
</feature>
<reference evidence="2" key="1">
    <citation type="submission" date="2020-03" db="EMBL/GenBank/DDBJ databases">
        <authorList>
            <person name="Weist P."/>
        </authorList>
    </citation>
    <scope>NUCLEOTIDE SEQUENCE</scope>
</reference>
<comment type="caution">
    <text evidence="2">The sequence shown here is derived from an EMBL/GenBank/DDBJ whole genome shotgun (WGS) entry which is preliminary data.</text>
</comment>
<sequence>MARSFVLFEGSRGISQEAQSHPLQGHSGPEREQDEGVQATASQGMTSDEGTGAPPRFHAATRGARRESSGKVAPSSRAEGAAELARRSAPAYEVGSARGCKRRRSRQSNIPVVRVRSPSRAEEDAHATAL</sequence>
<dbReference type="AlphaFoldDB" id="A0A9N7YH28"/>